<dbReference type="KEGG" id="tsin:OXH18_04460"/>
<reference evidence="1" key="1">
    <citation type="submission" date="2022-12" db="EMBL/GenBank/DDBJ databases">
        <title>Polyphasic identification of a Novel Hot-Spring Cyanobacterium Ocullathermofonsia sinensis gen nov. sp. nov. and Genomic Insights on its Adaptations to the Thermal Habitat.</title>
        <authorList>
            <person name="Daroch M."/>
            <person name="Tang J."/>
            <person name="Jiang Y."/>
        </authorList>
    </citation>
    <scope>NUCLEOTIDE SEQUENCE</scope>
    <source>
        <strain evidence="1">PKUAC-SCTA174</strain>
    </source>
</reference>
<dbReference type="AlphaFoldDB" id="A0A9E8ZGB4"/>
<sequence>MFNDDSQISRVEVAINVLNRAKQQLNEHDYASAQVMVALARQVLEDLQLNFDLHFQAETMLEQLLRQFPR</sequence>
<dbReference type="EMBL" id="CP113797">
    <property type="protein sequence ID" value="WAL61257.1"/>
    <property type="molecule type" value="Genomic_DNA"/>
</dbReference>
<evidence type="ECO:0000313" key="1">
    <source>
        <dbReference type="EMBL" id="WAL61257.1"/>
    </source>
</evidence>
<keyword evidence="2" id="KW-1185">Reference proteome</keyword>
<organism evidence="1 2">
    <name type="scientific">Thermocoleostomius sinensis A174</name>
    <dbReference type="NCBI Taxonomy" id="2016057"/>
    <lineage>
        <taxon>Bacteria</taxon>
        <taxon>Bacillati</taxon>
        <taxon>Cyanobacteriota</taxon>
        <taxon>Cyanophyceae</taxon>
        <taxon>Oculatellales</taxon>
        <taxon>Oculatellaceae</taxon>
        <taxon>Thermocoleostomius</taxon>
    </lineage>
</organism>
<gene>
    <name evidence="1" type="ORF">OXH18_04460</name>
</gene>
<evidence type="ECO:0000313" key="2">
    <source>
        <dbReference type="Proteomes" id="UP001163152"/>
    </source>
</evidence>
<proteinExistence type="predicted"/>
<accession>A0A9E8ZGB4</accession>
<protein>
    <submittedName>
        <fullName evidence="1">Uncharacterized protein</fullName>
    </submittedName>
</protein>
<name>A0A9E8ZGB4_9CYAN</name>
<dbReference type="Proteomes" id="UP001163152">
    <property type="component" value="Chromosome"/>
</dbReference>
<dbReference type="RefSeq" id="WP_268611211.1">
    <property type="nucleotide sequence ID" value="NZ_CP113797.1"/>
</dbReference>